<dbReference type="NCBIfam" id="TIGR00758">
    <property type="entry name" value="UDG_fam4"/>
    <property type="match status" value="1"/>
</dbReference>
<dbReference type="PANTHER" id="PTHR33693">
    <property type="entry name" value="TYPE-5 URACIL-DNA GLYCOSYLASE"/>
    <property type="match status" value="1"/>
</dbReference>
<evidence type="ECO:0000256" key="3">
    <source>
        <dbReference type="ARBA" id="ARBA00012030"/>
    </source>
</evidence>
<dbReference type="GO" id="GO:0046872">
    <property type="term" value="F:metal ion binding"/>
    <property type="evidence" value="ECO:0007669"/>
    <property type="project" value="UniProtKB-KW"/>
</dbReference>
<keyword evidence="7" id="KW-0227">DNA damage</keyword>
<protein>
    <recommendedName>
        <fullName evidence="4">Type-4 uracil-DNA glycosylase</fullName>
        <ecNumber evidence="3">3.2.2.27</ecNumber>
    </recommendedName>
</protein>
<evidence type="ECO:0000256" key="7">
    <source>
        <dbReference type="ARBA" id="ARBA00022763"/>
    </source>
</evidence>
<dbReference type="InterPro" id="IPR036895">
    <property type="entry name" value="Uracil-DNA_glycosylase-like_sf"/>
</dbReference>
<keyword evidence="5" id="KW-0004">4Fe-4S</keyword>
<dbReference type="AlphaFoldDB" id="A0A1G2CQK0"/>
<evidence type="ECO:0000259" key="12">
    <source>
        <dbReference type="SMART" id="SM00986"/>
    </source>
</evidence>
<dbReference type="InterPro" id="IPR005273">
    <property type="entry name" value="Ura-DNA_glyco_family4"/>
</dbReference>
<dbReference type="GO" id="GO:0004844">
    <property type="term" value="F:uracil DNA N-glycosylase activity"/>
    <property type="evidence" value="ECO:0007669"/>
    <property type="project" value="UniProtKB-EC"/>
</dbReference>
<evidence type="ECO:0000313" key="14">
    <source>
        <dbReference type="Proteomes" id="UP000177246"/>
    </source>
</evidence>
<sequence length="207" mass="23510">MEIDEVEKKRRYEALKEIRDEVINLKESPFFTTRVKPVIGEGSHFAEVMFVGEAPGKNESEMGRPFCGAAGKILDKLLSSISLPRQEVYITNIVKDRPPGNRDPLPEEISLYAPFLDKQIEIIKPKFLITLGRFSMMYVMERYGLAEMVDQISALHGKVFEAAMPYGLVKIIPMYHPAVAVYNRNFLAALLEDFKVIGEELKILSVK</sequence>
<dbReference type="EMBL" id="MHLF01000011">
    <property type="protein sequence ID" value="OGZ03653.1"/>
    <property type="molecule type" value="Genomic_DNA"/>
</dbReference>
<evidence type="ECO:0000256" key="8">
    <source>
        <dbReference type="ARBA" id="ARBA00022801"/>
    </source>
</evidence>
<evidence type="ECO:0000256" key="11">
    <source>
        <dbReference type="ARBA" id="ARBA00023204"/>
    </source>
</evidence>
<evidence type="ECO:0000256" key="6">
    <source>
        <dbReference type="ARBA" id="ARBA00022723"/>
    </source>
</evidence>
<dbReference type="EC" id="3.2.2.27" evidence="3"/>
<keyword evidence="6" id="KW-0479">Metal-binding</keyword>
<keyword evidence="8" id="KW-0378">Hydrolase</keyword>
<comment type="catalytic activity">
    <reaction evidence="1">
        <text>Hydrolyzes single-stranded DNA or mismatched double-stranded DNA and polynucleotides, releasing free uracil.</text>
        <dbReference type="EC" id="3.2.2.27"/>
    </reaction>
</comment>
<dbReference type="Proteomes" id="UP000177246">
    <property type="component" value="Unassembled WGS sequence"/>
</dbReference>
<dbReference type="Gene3D" id="3.40.470.10">
    <property type="entry name" value="Uracil-DNA glycosylase-like domain"/>
    <property type="match status" value="1"/>
</dbReference>
<keyword evidence="10" id="KW-0411">Iron-sulfur</keyword>
<dbReference type="SMART" id="SM00987">
    <property type="entry name" value="UreE_C"/>
    <property type="match status" value="1"/>
</dbReference>
<evidence type="ECO:0000313" key="13">
    <source>
        <dbReference type="EMBL" id="OGZ03653.1"/>
    </source>
</evidence>
<comment type="similarity">
    <text evidence="2">Belongs to the uracil-DNA glycosylase (UDG) superfamily. Type 4 (UDGa) family.</text>
</comment>
<dbReference type="CDD" id="cd10030">
    <property type="entry name" value="UDG-F4_TTUDGA_SPO1dp_like"/>
    <property type="match status" value="1"/>
</dbReference>
<dbReference type="Pfam" id="PF03167">
    <property type="entry name" value="UDG"/>
    <property type="match status" value="1"/>
</dbReference>
<accession>A0A1G2CQK0</accession>
<evidence type="ECO:0000256" key="1">
    <source>
        <dbReference type="ARBA" id="ARBA00001400"/>
    </source>
</evidence>
<dbReference type="InterPro" id="IPR005122">
    <property type="entry name" value="Uracil-DNA_glycosylase-like"/>
</dbReference>
<organism evidence="13 14">
    <name type="scientific">Candidatus Liptonbacteria bacterium RIFOXYC1_FULL_36_8</name>
    <dbReference type="NCBI Taxonomy" id="1798655"/>
    <lineage>
        <taxon>Bacteria</taxon>
        <taxon>Candidatus Liptoniibacteriota</taxon>
    </lineage>
</organism>
<evidence type="ECO:0000256" key="5">
    <source>
        <dbReference type="ARBA" id="ARBA00022485"/>
    </source>
</evidence>
<evidence type="ECO:0000256" key="4">
    <source>
        <dbReference type="ARBA" id="ARBA00019403"/>
    </source>
</evidence>
<dbReference type="GO" id="GO:0051539">
    <property type="term" value="F:4 iron, 4 sulfur cluster binding"/>
    <property type="evidence" value="ECO:0007669"/>
    <property type="project" value="UniProtKB-KW"/>
</dbReference>
<dbReference type="SMART" id="SM00986">
    <property type="entry name" value="UDG"/>
    <property type="match status" value="1"/>
</dbReference>
<dbReference type="PANTHER" id="PTHR33693:SF1">
    <property type="entry name" value="TYPE-4 URACIL-DNA GLYCOSYLASE"/>
    <property type="match status" value="1"/>
</dbReference>
<keyword evidence="9" id="KW-0408">Iron</keyword>
<keyword evidence="11" id="KW-0234">DNA repair</keyword>
<gene>
    <name evidence="13" type="ORF">A2430_02535</name>
</gene>
<evidence type="ECO:0000256" key="10">
    <source>
        <dbReference type="ARBA" id="ARBA00023014"/>
    </source>
</evidence>
<evidence type="ECO:0000256" key="2">
    <source>
        <dbReference type="ARBA" id="ARBA00006521"/>
    </source>
</evidence>
<dbReference type="GO" id="GO:0006281">
    <property type="term" value="P:DNA repair"/>
    <property type="evidence" value="ECO:0007669"/>
    <property type="project" value="UniProtKB-KW"/>
</dbReference>
<evidence type="ECO:0000256" key="9">
    <source>
        <dbReference type="ARBA" id="ARBA00023004"/>
    </source>
</evidence>
<feature type="domain" description="Uracil-DNA glycosylase-like" evidence="12">
    <location>
        <begin position="39"/>
        <end position="195"/>
    </location>
</feature>
<dbReference type="InterPro" id="IPR051536">
    <property type="entry name" value="UDG_Type-4/5"/>
</dbReference>
<dbReference type="SUPFAM" id="SSF52141">
    <property type="entry name" value="Uracil-DNA glycosylase-like"/>
    <property type="match status" value="1"/>
</dbReference>
<reference evidence="13 14" key="1">
    <citation type="journal article" date="2016" name="Nat. Commun.">
        <title>Thousands of microbial genomes shed light on interconnected biogeochemical processes in an aquifer system.</title>
        <authorList>
            <person name="Anantharaman K."/>
            <person name="Brown C.T."/>
            <person name="Hug L.A."/>
            <person name="Sharon I."/>
            <person name="Castelle C.J."/>
            <person name="Probst A.J."/>
            <person name="Thomas B.C."/>
            <person name="Singh A."/>
            <person name="Wilkins M.J."/>
            <person name="Karaoz U."/>
            <person name="Brodie E.L."/>
            <person name="Williams K.H."/>
            <person name="Hubbard S.S."/>
            <person name="Banfield J.F."/>
        </authorList>
    </citation>
    <scope>NUCLEOTIDE SEQUENCE [LARGE SCALE GENOMIC DNA]</scope>
</reference>
<name>A0A1G2CQK0_9BACT</name>
<comment type="caution">
    <text evidence="13">The sequence shown here is derived from an EMBL/GenBank/DDBJ whole genome shotgun (WGS) entry which is preliminary data.</text>
</comment>
<proteinExistence type="inferred from homology"/>